<sequence>MPPPNNTGGQGSPTGSQHSGGGSQLGDETAATPAELNFRRVTNKRTLKIYKQLLTKAYLPKKHLEYIEDFYGSEKMPMGIVSQQKYNQIFSARSFDKYGKMVSNKMSEKERMLANLQATFNAQAEAANTSSSAKSLTKKQGKAVDELRTPTWKIGYKKAVYGPPGLAPPLPYILNSEGNDRFYSYDGDWKEGKMEGEGTYKFADGLTYEGCFTRNRPNGIGKAIYSSGTTYEGEWLDGFPHGEGTMVYAVGSKYEGIWLKGRRHGIGKLTFPTGSYYEGDFLIGRFNGRGTYYSKDTGITYVGSFENGYLAKSGTMFYPDGTRIVKVWPNGIDTLSFVKAIELINRERESEADAKRNQYLTLYATIREAELQSYVQDVRIDIKEDRKIAKQEAIAEKKRLQREAREKERERRLQSLLNADGNAIEGAEEEVKLLLLEKEEAAGRGGGTPGGIPGQGL</sequence>
<dbReference type="SUPFAM" id="SSF82185">
    <property type="entry name" value="Histone H3 K4-specific methyltransferase SET7/9 N-terminal domain"/>
    <property type="match status" value="2"/>
</dbReference>
<evidence type="ECO:0000256" key="3">
    <source>
        <dbReference type="SAM" id="MobiDB-lite"/>
    </source>
</evidence>
<dbReference type="GO" id="GO:0005829">
    <property type="term" value="C:cytosol"/>
    <property type="evidence" value="ECO:0007669"/>
    <property type="project" value="TreeGrafter"/>
</dbReference>
<evidence type="ECO:0000313" key="4">
    <source>
        <dbReference type="EMBL" id="GMI47258.1"/>
    </source>
</evidence>
<dbReference type="Pfam" id="PF02493">
    <property type="entry name" value="MORN"/>
    <property type="match status" value="6"/>
</dbReference>
<keyword evidence="5" id="KW-1185">Reference proteome</keyword>
<evidence type="ECO:0000256" key="2">
    <source>
        <dbReference type="SAM" id="Coils"/>
    </source>
</evidence>
<reference evidence="5" key="1">
    <citation type="journal article" date="2023" name="Commun. Biol.">
        <title>Genome analysis of Parmales, the sister group of diatoms, reveals the evolutionary specialization of diatoms from phago-mixotrophs to photoautotrophs.</title>
        <authorList>
            <person name="Ban H."/>
            <person name="Sato S."/>
            <person name="Yoshikawa S."/>
            <person name="Yamada K."/>
            <person name="Nakamura Y."/>
            <person name="Ichinomiya M."/>
            <person name="Sato N."/>
            <person name="Blanc-Mathieu R."/>
            <person name="Endo H."/>
            <person name="Kuwata A."/>
            <person name="Ogata H."/>
        </authorList>
    </citation>
    <scope>NUCLEOTIDE SEQUENCE [LARGE SCALE GENOMIC DNA]</scope>
</reference>
<dbReference type="OrthoDB" id="423343at2759"/>
<organism evidence="4 5">
    <name type="scientific">Triparma columacea</name>
    <dbReference type="NCBI Taxonomy" id="722753"/>
    <lineage>
        <taxon>Eukaryota</taxon>
        <taxon>Sar</taxon>
        <taxon>Stramenopiles</taxon>
        <taxon>Ochrophyta</taxon>
        <taxon>Bolidophyceae</taxon>
        <taxon>Parmales</taxon>
        <taxon>Triparmaceae</taxon>
        <taxon>Triparma</taxon>
    </lineage>
</organism>
<proteinExistence type="predicted"/>
<feature type="coiled-coil region" evidence="2">
    <location>
        <begin position="383"/>
        <end position="444"/>
    </location>
</feature>
<dbReference type="Gene3D" id="2.20.110.10">
    <property type="entry name" value="Histone H3 K4-specific methyltransferase SET7/9 N-terminal domain"/>
    <property type="match status" value="3"/>
</dbReference>
<dbReference type="Proteomes" id="UP001165065">
    <property type="component" value="Unassembled WGS sequence"/>
</dbReference>
<keyword evidence="1" id="KW-0677">Repeat</keyword>
<protein>
    <submittedName>
        <fullName evidence="4">Uncharacterized protein</fullName>
    </submittedName>
</protein>
<gene>
    <name evidence="4" type="ORF">TrCOL_g10546</name>
</gene>
<dbReference type="FunFam" id="2.20.110.10:FF:000002">
    <property type="entry name" value="Phosphatidylinositol 4-phosphate 5-kinase 8"/>
    <property type="match status" value="1"/>
</dbReference>
<dbReference type="AlphaFoldDB" id="A0A9W7GMT9"/>
<evidence type="ECO:0000256" key="1">
    <source>
        <dbReference type="ARBA" id="ARBA00022737"/>
    </source>
</evidence>
<dbReference type="EMBL" id="BRYA01000336">
    <property type="protein sequence ID" value="GMI47258.1"/>
    <property type="molecule type" value="Genomic_DNA"/>
</dbReference>
<name>A0A9W7GMT9_9STRA</name>
<comment type="caution">
    <text evidence="4">The sequence shown here is derived from an EMBL/GenBank/DDBJ whole genome shotgun (WGS) entry which is preliminary data.</text>
</comment>
<keyword evidence="2" id="KW-0175">Coiled coil</keyword>
<evidence type="ECO:0000313" key="5">
    <source>
        <dbReference type="Proteomes" id="UP001165065"/>
    </source>
</evidence>
<feature type="compositionally biased region" description="Gly residues" evidence="3">
    <location>
        <begin position="8"/>
        <end position="24"/>
    </location>
</feature>
<dbReference type="PANTHER" id="PTHR43215">
    <property type="entry name" value="RADIAL SPOKE HEAD 1 HOMOLOG"/>
    <property type="match status" value="1"/>
</dbReference>
<accession>A0A9W7GMT9</accession>
<feature type="region of interest" description="Disordered" evidence="3">
    <location>
        <begin position="1"/>
        <end position="28"/>
    </location>
</feature>
<dbReference type="SMART" id="SM00698">
    <property type="entry name" value="MORN"/>
    <property type="match status" value="5"/>
</dbReference>
<dbReference type="PANTHER" id="PTHR43215:SF14">
    <property type="entry name" value="RADIAL SPOKE HEAD 1 HOMOLOG"/>
    <property type="match status" value="1"/>
</dbReference>
<dbReference type="InterPro" id="IPR003409">
    <property type="entry name" value="MORN"/>
</dbReference>